<name>A0A1W6W8E9_VIBAL</name>
<reference evidence="1" key="1">
    <citation type="submission" date="2016-10" db="EMBL/GenBank/DDBJ databases">
        <title>The High Quality Genome of Vibrio alginolyticus K01M1.</title>
        <authorList>
            <person name="Wendling C."/>
            <person name="Chibani C.M."/>
            <person name="Hertel R."/>
            <person name="Sproer C."/>
            <person name="Bunk B."/>
            <person name="Overmann J."/>
            <person name="Roth O."/>
            <person name="Liesegang H."/>
        </authorList>
    </citation>
    <scope>NUCLEOTIDE SEQUENCE</scope>
    <source>
        <strain evidence="1">K05K4</strain>
    </source>
</reference>
<dbReference type="EMBL" id="CP017902">
    <property type="protein sequence ID" value="ARP19325.1"/>
    <property type="molecule type" value="Genomic_DNA"/>
</dbReference>
<organism evidence="1">
    <name type="scientific">Vibrio alginolyticus</name>
    <dbReference type="NCBI Taxonomy" id="663"/>
    <lineage>
        <taxon>Bacteria</taxon>
        <taxon>Pseudomonadati</taxon>
        <taxon>Pseudomonadota</taxon>
        <taxon>Gammaproteobacteria</taxon>
        <taxon>Vibrionales</taxon>
        <taxon>Vibrionaceae</taxon>
        <taxon>Vibrio</taxon>
    </lineage>
</organism>
<accession>A0A1W6W8E9</accession>
<dbReference type="AlphaFoldDB" id="A0A1W6W8E9"/>
<evidence type="ECO:0000313" key="1">
    <source>
        <dbReference type="EMBL" id="ARP19325.1"/>
    </source>
</evidence>
<proteinExistence type="predicted"/>
<protein>
    <submittedName>
        <fullName evidence="1">Integrase</fullName>
    </submittedName>
</protein>
<gene>
    <name evidence="1" type="ORF">K05K4_25030</name>
</gene>
<sequence length="76" mass="8741">MKELQKALDEWMDYYNNHRTHQGKMCCGQTPIETLEDGKSIWAEKNLCSGQLKLATVLEFSQYNSSDSLGVRPPLY</sequence>